<evidence type="ECO:0000313" key="1">
    <source>
        <dbReference type="EMBL" id="CAH0524546.1"/>
    </source>
</evidence>
<keyword evidence="2" id="KW-1185">Reference proteome</keyword>
<protein>
    <recommendedName>
        <fullName evidence="3">Pilus assembly protein PilM</fullName>
    </recommendedName>
</protein>
<reference evidence="1" key="1">
    <citation type="submission" date="2021-12" db="EMBL/GenBank/DDBJ databases">
        <authorList>
            <person name="Rodrigo-Torres L."/>
            <person name="Arahal R. D."/>
            <person name="Lucena T."/>
        </authorList>
    </citation>
    <scope>NUCLEOTIDE SEQUENCE</scope>
    <source>
        <strain evidence="1">CECT 8226</strain>
    </source>
</reference>
<comment type="caution">
    <text evidence="1">The sequence shown here is derived from an EMBL/GenBank/DDBJ whole genome shotgun (WGS) entry which is preliminary data.</text>
</comment>
<evidence type="ECO:0000313" key="2">
    <source>
        <dbReference type="Proteomes" id="UP000838160"/>
    </source>
</evidence>
<organism evidence="1 2">
    <name type="scientific">Vibrio hippocampi</name>
    <dbReference type="NCBI Taxonomy" id="654686"/>
    <lineage>
        <taxon>Bacteria</taxon>
        <taxon>Pseudomonadati</taxon>
        <taxon>Pseudomonadota</taxon>
        <taxon>Gammaproteobacteria</taxon>
        <taxon>Vibrionales</taxon>
        <taxon>Vibrionaceae</taxon>
        <taxon>Vibrio</taxon>
    </lineage>
</organism>
<dbReference type="Gene3D" id="3.30.420.40">
    <property type="match status" value="1"/>
</dbReference>
<dbReference type="Pfam" id="PF11104">
    <property type="entry name" value="PilM_2"/>
    <property type="match status" value="1"/>
</dbReference>
<evidence type="ECO:0008006" key="3">
    <source>
        <dbReference type="Google" id="ProtNLM"/>
    </source>
</evidence>
<dbReference type="RefSeq" id="WP_237483445.1">
    <property type="nucleotide sequence ID" value="NZ_CAKLCM010000001.1"/>
</dbReference>
<sequence>MPKKWITGIDIGRHSTKAVTLICDGEQFILDNYVECKSDDAIYTDGHSLKHQPTVKILAKLRKITPKYRNHVALILPSGVVHNRLLSLPSFLSTQEVENALGQKLQQLMPQLSQGLEIDFSSLPCPDNSQQRSHLVHFSQTSVIETWLKPCEEVGYKVVLLQPHESAATGLLQTIAHQMPAYKRWGLLELGLGHITFYPPSDMPIETKASWSIPLANNRRDLADWLTVSEVMKINAHIQQVSDLSEDGAIEGLWLCGGGATHFQGELFRTTQPQDENSQNQFTENNLFQNERSQTECSQKQTSFISQFNPNLTIKKLVLEELIFPKKQPVNPIPPQFMLATGCAINALTWRAGERYGQG</sequence>
<dbReference type="EMBL" id="CAKLCM010000001">
    <property type="protein sequence ID" value="CAH0524546.1"/>
    <property type="molecule type" value="Genomic_DNA"/>
</dbReference>
<accession>A0ABM8ZF83</accession>
<dbReference type="Proteomes" id="UP000838160">
    <property type="component" value="Unassembled WGS sequence"/>
</dbReference>
<name>A0ABM8ZF83_9VIBR</name>
<dbReference type="InterPro" id="IPR005883">
    <property type="entry name" value="PilM"/>
</dbReference>
<proteinExistence type="predicted"/>
<gene>
    <name evidence="1" type="ORF">VHP8226_00384</name>
</gene>